<name>A0A6C0K1S2_9ZZZZ</name>
<dbReference type="Pfam" id="PF12705">
    <property type="entry name" value="PDDEXK_1"/>
    <property type="match status" value="1"/>
</dbReference>
<feature type="domain" description="PD-(D/E)XK endonuclease-like" evidence="1">
    <location>
        <begin position="118"/>
        <end position="232"/>
    </location>
</feature>
<accession>A0A6C0K1S2</accession>
<dbReference type="Gene3D" id="3.90.320.10">
    <property type="match status" value="1"/>
</dbReference>
<sequence length="263" mass="30805">MTSTLLEHKNGHERDSRVSFDVKHHKYSVDGMDDYISVTTIIKEFFPKFDSDHIINKMMKGANWKDSKYFGMTKPEIQKLWSDKAESAASLGTLLHNTIENHYNGVNFSVDPTIEKGFAQFMEFEKHRLANTGLEPYRTEWIVFYEDFHIAGSIDMVFIDPKTGDLHIYDWKRTAELKKSNPYQSGFPPVHRLEDCKYNHYSLQLNIYKFILEQKYGKKVQSLTLVVLHPDNQEFILEPVRDLQKEVGELLQFAVEKKLYLAK</sequence>
<proteinExistence type="predicted"/>
<dbReference type="InterPro" id="IPR011335">
    <property type="entry name" value="Restrct_endonuc-II-like"/>
</dbReference>
<dbReference type="EMBL" id="MN740794">
    <property type="protein sequence ID" value="QHU12005.1"/>
    <property type="molecule type" value="Genomic_DNA"/>
</dbReference>
<evidence type="ECO:0000313" key="2">
    <source>
        <dbReference type="EMBL" id="QHU12005.1"/>
    </source>
</evidence>
<dbReference type="AlphaFoldDB" id="A0A6C0K1S2"/>
<evidence type="ECO:0000259" key="1">
    <source>
        <dbReference type="Pfam" id="PF12705"/>
    </source>
</evidence>
<dbReference type="InterPro" id="IPR011604">
    <property type="entry name" value="PDDEXK-like_dom_sf"/>
</dbReference>
<dbReference type="SUPFAM" id="SSF52980">
    <property type="entry name" value="Restriction endonuclease-like"/>
    <property type="match status" value="1"/>
</dbReference>
<organism evidence="2">
    <name type="scientific">viral metagenome</name>
    <dbReference type="NCBI Taxonomy" id="1070528"/>
    <lineage>
        <taxon>unclassified sequences</taxon>
        <taxon>metagenomes</taxon>
        <taxon>organismal metagenomes</taxon>
    </lineage>
</organism>
<dbReference type="InterPro" id="IPR038726">
    <property type="entry name" value="PDDEXK_AddAB-type"/>
</dbReference>
<reference evidence="2" key="1">
    <citation type="journal article" date="2020" name="Nature">
        <title>Giant virus diversity and host interactions through global metagenomics.</title>
        <authorList>
            <person name="Schulz F."/>
            <person name="Roux S."/>
            <person name="Paez-Espino D."/>
            <person name="Jungbluth S."/>
            <person name="Walsh D.A."/>
            <person name="Denef V.J."/>
            <person name="McMahon K.D."/>
            <person name="Konstantinidis K.T."/>
            <person name="Eloe-Fadrosh E.A."/>
            <person name="Kyrpides N.C."/>
            <person name="Woyke T."/>
        </authorList>
    </citation>
    <scope>NUCLEOTIDE SEQUENCE</scope>
    <source>
        <strain evidence="2">GVMAG-S-1101169-75</strain>
    </source>
</reference>
<protein>
    <recommendedName>
        <fullName evidence="1">PD-(D/E)XK endonuclease-like domain-containing protein</fullName>
    </recommendedName>
</protein>